<evidence type="ECO:0000256" key="1">
    <source>
        <dbReference type="ARBA" id="ARBA00023015"/>
    </source>
</evidence>
<feature type="domain" description="HTH gntR-type" evidence="4">
    <location>
        <begin position="14"/>
        <end position="81"/>
    </location>
</feature>
<sequence>MAEQGWAGRLPVVKTKADLVYESLHSAIAEGTLRPGAKLNMDELSRDFGVSKIPVREAVKRLESEGLLVSKVHAGVTVAEVDLHEMRGVFLAREAIEALVAGLAAEHADDALIADLERTQEAMREALAQGDMPLLAELNTSFHRALAGAAGYRILADLTEQLLLTVRRYRLTAPVSAANWRSVIEEHDSVVDALRTRDPVAAAEAARAHTAAQARHEVAGN</sequence>
<dbReference type="SUPFAM" id="SSF46785">
    <property type="entry name" value="Winged helix' DNA-binding domain"/>
    <property type="match status" value="1"/>
</dbReference>
<dbReference type="AlphaFoldDB" id="A0AAU8K8Q3"/>
<reference evidence="5" key="1">
    <citation type="submission" date="2023-10" db="EMBL/GenBank/DDBJ databases">
        <title>Complete genome sequence of Streptomyces sp. JL1001.</title>
        <authorList>
            <person name="Jiang L."/>
        </authorList>
    </citation>
    <scope>NUCLEOTIDE SEQUENCE</scope>
    <source>
        <strain evidence="5">JL1001</strain>
    </source>
</reference>
<dbReference type="InterPro" id="IPR011711">
    <property type="entry name" value="GntR_C"/>
</dbReference>
<dbReference type="CDD" id="cd07377">
    <property type="entry name" value="WHTH_GntR"/>
    <property type="match status" value="1"/>
</dbReference>
<dbReference type="InterPro" id="IPR036388">
    <property type="entry name" value="WH-like_DNA-bd_sf"/>
</dbReference>
<dbReference type="Gene3D" id="1.20.120.530">
    <property type="entry name" value="GntR ligand-binding domain-like"/>
    <property type="match status" value="1"/>
</dbReference>
<dbReference type="GO" id="GO:0043565">
    <property type="term" value="F:sequence-specific DNA binding"/>
    <property type="evidence" value="ECO:0007669"/>
    <property type="project" value="InterPro"/>
</dbReference>
<dbReference type="PANTHER" id="PTHR43537">
    <property type="entry name" value="TRANSCRIPTIONAL REGULATOR, GNTR FAMILY"/>
    <property type="match status" value="1"/>
</dbReference>
<evidence type="ECO:0000256" key="2">
    <source>
        <dbReference type="ARBA" id="ARBA00023125"/>
    </source>
</evidence>
<evidence type="ECO:0000313" key="5">
    <source>
        <dbReference type="EMBL" id="XCN12734.1"/>
    </source>
</evidence>
<dbReference type="SMART" id="SM00895">
    <property type="entry name" value="FCD"/>
    <property type="match status" value="1"/>
</dbReference>
<proteinExistence type="predicted"/>
<dbReference type="RefSeq" id="WP_159024765.1">
    <property type="nucleotide sequence ID" value="NZ_CP136798.1"/>
</dbReference>
<dbReference type="InterPro" id="IPR008920">
    <property type="entry name" value="TF_FadR/GntR_C"/>
</dbReference>
<dbReference type="EMBL" id="CP136798">
    <property type="protein sequence ID" value="XCN12734.1"/>
    <property type="molecule type" value="Genomic_DNA"/>
</dbReference>
<keyword evidence="2" id="KW-0238">DNA-binding</keyword>
<keyword evidence="3" id="KW-0804">Transcription</keyword>
<evidence type="ECO:0000256" key="3">
    <source>
        <dbReference type="ARBA" id="ARBA00023163"/>
    </source>
</evidence>
<dbReference type="InterPro" id="IPR000524">
    <property type="entry name" value="Tscrpt_reg_HTH_GntR"/>
</dbReference>
<dbReference type="PROSITE" id="PS50949">
    <property type="entry name" value="HTH_GNTR"/>
    <property type="match status" value="1"/>
</dbReference>
<dbReference type="InterPro" id="IPR000485">
    <property type="entry name" value="AsnC-type_HTH_dom"/>
</dbReference>
<protein>
    <submittedName>
        <fullName evidence="5">GntR family transcriptional regulator</fullName>
    </submittedName>
</protein>
<dbReference type="PRINTS" id="PR00033">
    <property type="entry name" value="HTHASNC"/>
</dbReference>
<dbReference type="Pfam" id="PF00392">
    <property type="entry name" value="GntR"/>
    <property type="match status" value="1"/>
</dbReference>
<name>A0AAU8K8Q3_9ACTN</name>
<keyword evidence="1" id="KW-0805">Transcription regulation</keyword>
<dbReference type="PANTHER" id="PTHR43537:SF45">
    <property type="entry name" value="GNTR FAMILY REGULATORY PROTEIN"/>
    <property type="match status" value="1"/>
</dbReference>
<dbReference type="SUPFAM" id="SSF48008">
    <property type="entry name" value="GntR ligand-binding domain-like"/>
    <property type="match status" value="1"/>
</dbReference>
<dbReference type="Gene3D" id="1.10.10.10">
    <property type="entry name" value="Winged helix-like DNA-binding domain superfamily/Winged helix DNA-binding domain"/>
    <property type="match status" value="1"/>
</dbReference>
<organism evidence="5">
    <name type="scientific">Streptomyces sp. JL1001</name>
    <dbReference type="NCBI Taxonomy" id="3078227"/>
    <lineage>
        <taxon>Bacteria</taxon>
        <taxon>Bacillati</taxon>
        <taxon>Actinomycetota</taxon>
        <taxon>Actinomycetes</taxon>
        <taxon>Kitasatosporales</taxon>
        <taxon>Streptomycetaceae</taxon>
        <taxon>Streptomyces</taxon>
    </lineage>
</organism>
<gene>
    <name evidence="5" type="ORF">R1Y80_03360</name>
</gene>
<dbReference type="InterPro" id="IPR036390">
    <property type="entry name" value="WH_DNA-bd_sf"/>
</dbReference>
<dbReference type="SMART" id="SM00345">
    <property type="entry name" value="HTH_GNTR"/>
    <property type="match status" value="1"/>
</dbReference>
<dbReference type="GO" id="GO:0003700">
    <property type="term" value="F:DNA-binding transcription factor activity"/>
    <property type="evidence" value="ECO:0007669"/>
    <property type="project" value="InterPro"/>
</dbReference>
<dbReference type="Pfam" id="PF07729">
    <property type="entry name" value="FCD"/>
    <property type="match status" value="1"/>
</dbReference>
<evidence type="ECO:0000259" key="4">
    <source>
        <dbReference type="PROSITE" id="PS50949"/>
    </source>
</evidence>
<accession>A0AAU8K8Q3</accession>